<dbReference type="AlphaFoldDB" id="A0A918CKC9"/>
<comment type="caution">
    <text evidence="3">The sequence shown here is derived from an EMBL/GenBank/DDBJ whole genome shotgun (WGS) entry which is preliminary data.</text>
</comment>
<dbReference type="PANTHER" id="PTHR30032">
    <property type="entry name" value="N-ACETYLMURAMOYL-L-ALANINE AMIDASE-RELATED"/>
    <property type="match status" value="1"/>
</dbReference>
<dbReference type="NCBIfam" id="TIGR02669">
    <property type="entry name" value="SpoIID_LytB"/>
    <property type="match status" value="1"/>
</dbReference>
<evidence type="ECO:0000259" key="2">
    <source>
        <dbReference type="Pfam" id="PF08486"/>
    </source>
</evidence>
<evidence type="ECO:0000313" key="4">
    <source>
        <dbReference type="Proteomes" id="UP000603865"/>
    </source>
</evidence>
<dbReference type="EMBL" id="BMQL01000044">
    <property type="protein sequence ID" value="GGR28678.1"/>
    <property type="molecule type" value="Genomic_DNA"/>
</dbReference>
<dbReference type="RefSeq" id="WP_189092746.1">
    <property type="nucleotide sequence ID" value="NZ_BMQL01000044.1"/>
</dbReference>
<organism evidence="3 4">
    <name type="scientific">Deinococcus ruber</name>
    <dbReference type="NCBI Taxonomy" id="1848197"/>
    <lineage>
        <taxon>Bacteria</taxon>
        <taxon>Thermotogati</taxon>
        <taxon>Deinococcota</taxon>
        <taxon>Deinococci</taxon>
        <taxon>Deinococcales</taxon>
        <taxon>Deinococcaceae</taxon>
        <taxon>Deinococcus</taxon>
    </lineage>
</organism>
<dbReference type="GO" id="GO:0030288">
    <property type="term" value="C:outer membrane-bounded periplasmic space"/>
    <property type="evidence" value="ECO:0007669"/>
    <property type="project" value="TreeGrafter"/>
</dbReference>
<keyword evidence="4" id="KW-1185">Reference proteome</keyword>
<evidence type="ECO:0000313" key="3">
    <source>
        <dbReference type="EMBL" id="GGR28678.1"/>
    </source>
</evidence>
<dbReference type="InterPro" id="IPR051922">
    <property type="entry name" value="Bact_Sporulation_Assoc"/>
</dbReference>
<feature type="signal peptide" evidence="1">
    <location>
        <begin position="1"/>
        <end position="24"/>
    </location>
</feature>
<dbReference type="Pfam" id="PF08486">
    <property type="entry name" value="SpoIID"/>
    <property type="match status" value="1"/>
</dbReference>
<keyword evidence="1" id="KW-0732">Signal</keyword>
<protein>
    <submittedName>
        <fullName evidence="3">Sporulation protein</fullName>
    </submittedName>
</protein>
<proteinExistence type="predicted"/>
<dbReference type="GO" id="GO:0030435">
    <property type="term" value="P:sporulation resulting in formation of a cellular spore"/>
    <property type="evidence" value="ECO:0007669"/>
    <property type="project" value="InterPro"/>
</dbReference>
<gene>
    <name evidence="3" type="ORF">GCM10008957_44850</name>
</gene>
<accession>A0A918CKC9</accession>
<evidence type="ECO:0000256" key="1">
    <source>
        <dbReference type="SAM" id="SignalP"/>
    </source>
</evidence>
<dbReference type="Proteomes" id="UP000603865">
    <property type="component" value="Unassembled WGS sequence"/>
</dbReference>
<sequence>MRAQSVLRVQVILLAGLLAGQSAATNIRVLVASGSVVSVQLPIAASLPQTSPTSATPAVNVGSVANWNVSLQGTHLSLNGQDAGSDLLYLPPVPGSTVGIAGQTYRGGLLLKAAGGVVNAVNVVDLEDYLRGVVAAEMPANWPLEALKSQAVIARTYAAARINPSSYYDLCADESCQVYGGVTRELPASDAAIAATRNQVVSYAGAAAKTYFSSDSGGYTASSQETWGQDIPYLTARPDPASLGPNSRWTLSVPLSRVADVAARYGVQLGRLRSVSVTSVSASGRVQRVQLNGANGSRTLEGAEAGGFVRSLGAKSSRVNFGGSDPLLISGAGAGHGVGLSQYGASGLARQGWNYLQIMGFYYNGCSISSILNAGMSGATLTAGVPLNRAAPFLAAPERRPLDLPLLAGTSLLSSL</sequence>
<feature type="chain" id="PRO_5037869735" evidence="1">
    <location>
        <begin position="25"/>
        <end position="416"/>
    </location>
</feature>
<reference evidence="3" key="1">
    <citation type="journal article" date="2014" name="Int. J. Syst. Evol. Microbiol.">
        <title>Complete genome sequence of Corynebacterium casei LMG S-19264T (=DSM 44701T), isolated from a smear-ripened cheese.</title>
        <authorList>
            <consortium name="US DOE Joint Genome Institute (JGI-PGF)"/>
            <person name="Walter F."/>
            <person name="Albersmeier A."/>
            <person name="Kalinowski J."/>
            <person name="Ruckert C."/>
        </authorList>
    </citation>
    <scope>NUCLEOTIDE SEQUENCE</scope>
    <source>
        <strain evidence="3">JCM 31311</strain>
    </source>
</reference>
<dbReference type="InterPro" id="IPR013486">
    <property type="entry name" value="SpoIID/LytB"/>
</dbReference>
<feature type="domain" description="Sporulation stage II protein D amidase enhancer LytB N-terminal" evidence="2">
    <location>
        <begin position="117"/>
        <end position="203"/>
    </location>
</feature>
<name>A0A918CKC9_9DEIO</name>
<dbReference type="PANTHER" id="PTHR30032:SF4">
    <property type="entry name" value="AMIDASE ENHANCER"/>
    <property type="match status" value="1"/>
</dbReference>
<dbReference type="InterPro" id="IPR013693">
    <property type="entry name" value="SpoIID/LytB_N"/>
</dbReference>
<reference evidence="3" key="2">
    <citation type="submission" date="2020-09" db="EMBL/GenBank/DDBJ databases">
        <authorList>
            <person name="Sun Q."/>
            <person name="Ohkuma M."/>
        </authorList>
    </citation>
    <scope>NUCLEOTIDE SEQUENCE</scope>
    <source>
        <strain evidence="3">JCM 31311</strain>
    </source>
</reference>